<reference evidence="1" key="1">
    <citation type="journal article" date="2019" name="bioRxiv">
        <title>The Genome of the Zebra Mussel, Dreissena polymorpha: A Resource for Invasive Species Research.</title>
        <authorList>
            <person name="McCartney M.A."/>
            <person name="Auch B."/>
            <person name="Kono T."/>
            <person name="Mallez S."/>
            <person name="Zhang Y."/>
            <person name="Obille A."/>
            <person name="Becker A."/>
            <person name="Abrahante J.E."/>
            <person name="Garbe J."/>
            <person name="Badalamenti J.P."/>
            <person name="Herman A."/>
            <person name="Mangelson H."/>
            <person name="Liachko I."/>
            <person name="Sullivan S."/>
            <person name="Sone E.D."/>
            <person name="Koren S."/>
            <person name="Silverstein K.A.T."/>
            <person name="Beckman K.B."/>
            <person name="Gohl D.M."/>
        </authorList>
    </citation>
    <scope>NUCLEOTIDE SEQUENCE</scope>
    <source>
        <strain evidence="1">Duluth1</strain>
        <tissue evidence="1">Whole animal</tissue>
    </source>
</reference>
<accession>A0A9D4GF50</accession>
<dbReference type="AlphaFoldDB" id="A0A9D4GF50"/>
<gene>
    <name evidence="1" type="ORF">DPMN_142842</name>
</gene>
<comment type="caution">
    <text evidence="1">The sequence shown here is derived from an EMBL/GenBank/DDBJ whole genome shotgun (WGS) entry which is preliminary data.</text>
</comment>
<proteinExistence type="predicted"/>
<sequence length="162" mass="18097">MFSCCLRTNNVSLRRLENKGKKQGAVNSQGPPQTVQTCEKQENEEREENDDEFVQRTGAVRLADAEDDSADYAGLSVEQRRRLTTLHVMFPQMLLLTYSRLSSNVGEVSPKHRSPEPVLGVYGGDLKNAHTVGIEPVFTTRSLGEHHIIYSTATFKALFMGL</sequence>
<evidence type="ECO:0000313" key="1">
    <source>
        <dbReference type="EMBL" id="KAH3814346.1"/>
    </source>
</evidence>
<name>A0A9D4GF50_DREPO</name>
<dbReference type="Proteomes" id="UP000828390">
    <property type="component" value="Unassembled WGS sequence"/>
</dbReference>
<reference evidence="1" key="2">
    <citation type="submission" date="2020-11" db="EMBL/GenBank/DDBJ databases">
        <authorList>
            <person name="McCartney M.A."/>
            <person name="Auch B."/>
            <person name="Kono T."/>
            <person name="Mallez S."/>
            <person name="Becker A."/>
            <person name="Gohl D.M."/>
            <person name="Silverstein K.A.T."/>
            <person name="Koren S."/>
            <person name="Bechman K.B."/>
            <person name="Herman A."/>
            <person name="Abrahante J.E."/>
            <person name="Garbe J."/>
        </authorList>
    </citation>
    <scope>NUCLEOTIDE SEQUENCE</scope>
    <source>
        <strain evidence="1">Duluth1</strain>
        <tissue evidence="1">Whole animal</tissue>
    </source>
</reference>
<evidence type="ECO:0000313" key="2">
    <source>
        <dbReference type="Proteomes" id="UP000828390"/>
    </source>
</evidence>
<organism evidence="1 2">
    <name type="scientific">Dreissena polymorpha</name>
    <name type="common">Zebra mussel</name>
    <name type="synonym">Mytilus polymorpha</name>
    <dbReference type="NCBI Taxonomy" id="45954"/>
    <lineage>
        <taxon>Eukaryota</taxon>
        <taxon>Metazoa</taxon>
        <taxon>Spiralia</taxon>
        <taxon>Lophotrochozoa</taxon>
        <taxon>Mollusca</taxon>
        <taxon>Bivalvia</taxon>
        <taxon>Autobranchia</taxon>
        <taxon>Heteroconchia</taxon>
        <taxon>Euheterodonta</taxon>
        <taxon>Imparidentia</taxon>
        <taxon>Neoheterodontei</taxon>
        <taxon>Myida</taxon>
        <taxon>Dreissenoidea</taxon>
        <taxon>Dreissenidae</taxon>
        <taxon>Dreissena</taxon>
    </lineage>
</organism>
<dbReference type="EMBL" id="JAIWYP010000006">
    <property type="protein sequence ID" value="KAH3814346.1"/>
    <property type="molecule type" value="Genomic_DNA"/>
</dbReference>
<protein>
    <submittedName>
        <fullName evidence="1">Uncharacterized protein</fullName>
    </submittedName>
</protein>
<keyword evidence="2" id="KW-1185">Reference proteome</keyword>